<reference evidence="1 2" key="1">
    <citation type="submission" date="2023-12" db="EMBL/GenBank/DDBJ databases">
        <title>Genome sequencing and assembly of bacterial species from a model synthetic community.</title>
        <authorList>
            <person name="Hogle S.L."/>
        </authorList>
    </citation>
    <scope>NUCLEOTIDE SEQUENCE [LARGE SCALE GENOMIC DNA]</scope>
    <source>
        <strain evidence="1 2">HAMBI_3031</strain>
    </source>
</reference>
<evidence type="ECO:0000313" key="1">
    <source>
        <dbReference type="EMBL" id="WQD37421.1"/>
    </source>
</evidence>
<gene>
    <name evidence="1" type="ORF">U0035_17265</name>
</gene>
<keyword evidence="2" id="KW-1185">Reference proteome</keyword>
<sequence>MLEQILDLVKQQGQQSVVQNTEVPNERNNEVMMEAASTITGGLQNMLSGGGLQNIISMFSGDQSQGRNGILGNPITSMMVGHLANNLMKKMNLSPAVANTVANNIIPGVLNSLVSNTRSNDPANAGFNLNNLIGELTGGSKAAPQTNGIDLQGLIGQLGADTNGDGKVDLSDIAGAISRQSQTQQQAQRQGGGGIADLIQGFFK</sequence>
<organism evidence="1 2">
    <name type="scientific">Niabella yanshanensis</name>
    <dbReference type="NCBI Taxonomy" id="577386"/>
    <lineage>
        <taxon>Bacteria</taxon>
        <taxon>Pseudomonadati</taxon>
        <taxon>Bacteroidota</taxon>
        <taxon>Chitinophagia</taxon>
        <taxon>Chitinophagales</taxon>
        <taxon>Chitinophagaceae</taxon>
        <taxon>Niabella</taxon>
    </lineage>
</organism>
<dbReference type="Proteomes" id="UP001325680">
    <property type="component" value="Chromosome"/>
</dbReference>
<name>A0ABZ0W5R2_9BACT</name>
<evidence type="ECO:0008006" key="3">
    <source>
        <dbReference type="Google" id="ProtNLM"/>
    </source>
</evidence>
<dbReference type="InterPro" id="IPR018247">
    <property type="entry name" value="EF_Hand_1_Ca_BS"/>
</dbReference>
<dbReference type="EMBL" id="CP139960">
    <property type="protein sequence ID" value="WQD37421.1"/>
    <property type="molecule type" value="Genomic_DNA"/>
</dbReference>
<proteinExistence type="predicted"/>
<dbReference type="PROSITE" id="PS00018">
    <property type="entry name" value="EF_HAND_1"/>
    <property type="match status" value="1"/>
</dbReference>
<evidence type="ECO:0000313" key="2">
    <source>
        <dbReference type="Proteomes" id="UP001325680"/>
    </source>
</evidence>
<protein>
    <recommendedName>
        <fullName evidence="3">EF-hand domain-containing protein</fullName>
    </recommendedName>
</protein>
<accession>A0ABZ0W5R2</accession>
<dbReference type="RefSeq" id="WP_114792443.1">
    <property type="nucleotide sequence ID" value="NZ_CP139960.1"/>
</dbReference>